<feature type="chain" id="PRO_5031367190" evidence="2">
    <location>
        <begin position="30"/>
        <end position="656"/>
    </location>
</feature>
<dbReference type="InterPro" id="IPR038765">
    <property type="entry name" value="Papain-like_cys_pep_sf"/>
</dbReference>
<dbReference type="PANTHER" id="PTHR33490">
    <property type="entry name" value="BLR5614 PROTEIN-RELATED"/>
    <property type="match status" value="1"/>
</dbReference>
<organism evidence="4">
    <name type="scientific">Eiseniibacteriota bacterium</name>
    <dbReference type="NCBI Taxonomy" id="2212470"/>
    <lineage>
        <taxon>Bacteria</taxon>
        <taxon>Candidatus Eiseniibacteriota</taxon>
    </lineage>
</organism>
<dbReference type="SUPFAM" id="SSF54001">
    <property type="entry name" value="Cysteine proteinases"/>
    <property type="match status" value="1"/>
</dbReference>
<feature type="signal peptide" evidence="2">
    <location>
        <begin position="1"/>
        <end position="29"/>
    </location>
</feature>
<dbReference type="Gene3D" id="3.10.620.30">
    <property type="match status" value="1"/>
</dbReference>
<feature type="non-terminal residue" evidence="4">
    <location>
        <position position="656"/>
    </location>
</feature>
<feature type="compositionally biased region" description="Basic and acidic residues" evidence="1">
    <location>
        <begin position="647"/>
        <end position="656"/>
    </location>
</feature>
<comment type="caution">
    <text evidence="4">The sequence shown here is derived from an EMBL/GenBank/DDBJ whole genome shotgun (WGS) entry which is preliminary data.</text>
</comment>
<feature type="region of interest" description="Disordered" evidence="1">
    <location>
        <begin position="634"/>
        <end position="656"/>
    </location>
</feature>
<proteinExistence type="predicted"/>
<feature type="domain" description="Transglutaminase-like" evidence="3">
    <location>
        <begin position="394"/>
        <end position="458"/>
    </location>
</feature>
<protein>
    <submittedName>
        <fullName evidence="4">Transglutaminase domain-containing protein</fullName>
    </submittedName>
</protein>
<sequence length="656" mass="71893">MAMNVSRAGIAAILLVAIAPAWPAAPAGAEETGKITYAVEINDTRCGYAELEVSPIERDGRELTMIQHHVFVMISALGSTFNSDVELTYYVDPVSGQFTYHDSDLKQGDLALSNRVYIEDGAARFVYPESGEEKTVELGGDVLLENTYLFPHLVRDFAQGKAKEKTYRALDVRDAVIQNWTYRHLADETIELAGEKHDAIVLEKHVLDTGIKANMWIDRATGVLLKTTFPNNRKSYLARPADVKDIMVAKLDESVITRVNVSIADTKAIEYMKVRAVFEPTGLVVDGNELSVPGQSFSGTVEGNRIDGVFEIEHSRYDGADAPPFPPDFSGDETLKPFLEAKDFIESDDPVLIEQARKITDGSKDSWEAAVRLSEWVADEIGYAIPGGGTARKTYDIRAGECGAHSILLASFCRAVGIPARVVWGCMYVPNFGGAFGQHGWNEIYMGDAGWVPVDATAREVDYLDSGHIRIGEYQSVSTALNAQGAEIIDYRIAGTESGEEAADRETAYEPYTGEYDAPRGDEIFTVLMMDGSLTVDIPNRVKLALNDPDEEGRWVSKLAPHVYCTFDEGDNGAVETMWIHEVVSMPRTADIDSIPEGVPAELLPYLGVYRFAAARADFTVRCVDGGLVVDDPLDKSTVGLQPPDEQGGRLDQYGK</sequence>
<keyword evidence="2" id="KW-0732">Signal</keyword>
<dbReference type="PANTHER" id="PTHR33490:SF3">
    <property type="entry name" value="CONSERVED INTEGRAL MEMBRANE PROTEIN"/>
    <property type="match status" value="1"/>
</dbReference>
<dbReference type="AlphaFoldDB" id="A0A7V2ATL2"/>
<accession>A0A7V2ATL2</accession>
<dbReference type="Proteomes" id="UP000886069">
    <property type="component" value="Unassembled WGS sequence"/>
</dbReference>
<dbReference type="EMBL" id="DSEC01000074">
    <property type="protein sequence ID" value="HER43029.1"/>
    <property type="molecule type" value="Genomic_DNA"/>
</dbReference>
<evidence type="ECO:0000259" key="3">
    <source>
        <dbReference type="SMART" id="SM00460"/>
    </source>
</evidence>
<evidence type="ECO:0000256" key="1">
    <source>
        <dbReference type="SAM" id="MobiDB-lite"/>
    </source>
</evidence>
<reference evidence="4" key="1">
    <citation type="journal article" date="2020" name="mSystems">
        <title>Genome- and Community-Level Interaction Insights into Carbon Utilization and Element Cycling Functions of Hydrothermarchaeota in Hydrothermal Sediment.</title>
        <authorList>
            <person name="Zhou Z."/>
            <person name="Liu Y."/>
            <person name="Xu W."/>
            <person name="Pan J."/>
            <person name="Luo Z.H."/>
            <person name="Li M."/>
        </authorList>
    </citation>
    <scope>NUCLEOTIDE SEQUENCE [LARGE SCALE GENOMIC DNA]</scope>
    <source>
        <strain evidence="4">SpSt-1233</strain>
    </source>
</reference>
<name>A0A7V2ATL2_UNCEI</name>
<gene>
    <name evidence="4" type="ORF">ENO08_01045</name>
</gene>
<dbReference type="Pfam" id="PF01841">
    <property type="entry name" value="Transglut_core"/>
    <property type="match status" value="1"/>
</dbReference>
<dbReference type="InterPro" id="IPR002931">
    <property type="entry name" value="Transglutaminase-like"/>
</dbReference>
<evidence type="ECO:0000313" key="4">
    <source>
        <dbReference type="EMBL" id="HER43029.1"/>
    </source>
</evidence>
<evidence type="ECO:0000256" key="2">
    <source>
        <dbReference type="SAM" id="SignalP"/>
    </source>
</evidence>
<dbReference type="SMART" id="SM00460">
    <property type="entry name" value="TGc"/>
    <property type="match status" value="1"/>
</dbReference>